<sequence length="468" mass="53810">MTKKNRGFDPLRLGGANGKKEASLLQTRRRPFLRFEVGERLEFSCFVGGNFEEEHQITGRVVGVHVKCNNVNCEVVHPYKAEVDEEFRALLGYKFYLIRDDTNESCRLENTGCYKSKRRPKLRFEVGQRVQARVVSFSDPTSNMWETGTIVEHWTRPPGFDISDGCALPYKIRIHDVSKNDVRDGADFVCADFDADSCVREEVRATIGPPTTLATLLLEIPDLFENEIIWRLTTGDLKRFALSSKKCYERVKRSFNTYEFEDLTLEKLQEGPSPLMDLFEKEENKDLLAKVVSFLNPTDVKFACLATKTMLTGLKGTGWQVSSHRNGTFPDSRVMTPDHGVWFIHEFSSVTTLKKFFERFFDPEIYANTGRIFDSVWVGLCVIGRMELVDWWRNEKICAENNWNWHPVAPIIARQEGHEEFAKALIDRGCSDGPIPERFRCCMNCPRAAYHLTATDDSDEEEESEEEE</sequence>
<evidence type="ECO:0000313" key="2">
    <source>
        <dbReference type="Proteomes" id="UP000198341"/>
    </source>
</evidence>
<dbReference type="KEGG" id="bpg:Bathy10g02110"/>
<dbReference type="AlphaFoldDB" id="K8EJF5"/>
<dbReference type="Proteomes" id="UP000198341">
    <property type="component" value="Chromosome 10"/>
</dbReference>
<reference evidence="1 2" key="1">
    <citation type="submission" date="2011-10" db="EMBL/GenBank/DDBJ databases">
        <authorList>
            <person name="Genoscope - CEA"/>
        </authorList>
    </citation>
    <scope>NUCLEOTIDE SEQUENCE [LARGE SCALE GENOMIC DNA]</scope>
    <source>
        <strain evidence="1 2">RCC 1105</strain>
    </source>
</reference>
<name>K8EJF5_9CHLO</name>
<evidence type="ECO:0000313" key="1">
    <source>
        <dbReference type="EMBL" id="CCO18161.1"/>
    </source>
</evidence>
<keyword evidence="2" id="KW-1185">Reference proteome</keyword>
<dbReference type="GeneID" id="19013287"/>
<protein>
    <submittedName>
        <fullName evidence="1">Uncharacterized protein</fullName>
    </submittedName>
</protein>
<dbReference type="EMBL" id="FO082269">
    <property type="protein sequence ID" value="CCO18161.1"/>
    <property type="molecule type" value="Genomic_DNA"/>
</dbReference>
<proteinExistence type="predicted"/>
<accession>K8EJF5</accession>
<dbReference type="RefSeq" id="XP_007510628.1">
    <property type="nucleotide sequence ID" value="XM_007510566.1"/>
</dbReference>
<gene>
    <name evidence="1" type="ordered locus">Bathy10g02110</name>
</gene>
<organism evidence="1 2">
    <name type="scientific">Bathycoccus prasinos</name>
    <dbReference type="NCBI Taxonomy" id="41875"/>
    <lineage>
        <taxon>Eukaryota</taxon>
        <taxon>Viridiplantae</taxon>
        <taxon>Chlorophyta</taxon>
        <taxon>Mamiellophyceae</taxon>
        <taxon>Mamiellales</taxon>
        <taxon>Bathycoccaceae</taxon>
        <taxon>Bathycoccus</taxon>
    </lineage>
</organism>